<name>A0ABZ2KCT1_9BACT</name>
<dbReference type="Gene3D" id="1.10.439.10">
    <property type="entry name" value="Penicillin Amidohydrolase, domain 1"/>
    <property type="match status" value="1"/>
</dbReference>
<reference evidence="6 7" key="1">
    <citation type="submission" date="2021-12" db="EMBL/GenBank/DDBJ databases">
        <title>Discovery of the Pendulisporaceae a myxobacterial family with distinct sporulation behavior and unique specialized metabolism.</title>
        <authorList>
            <person name="Garcia R."/>
            <person name="Popoff A."/>
            <person name="Bader C.D."/>
            <person name="Loehr J."/>
            <person name="Walesch S."/>
            <person name="Walt C."/>
            <person name="Boldt J."/>
            <person name="Bunk B."/>
            <person name="Haeckl F.J.F.P.J."/>
            <person name="Gunesch A.P."/>
            <person name="Birkelbach J."/>
            <person name="Nuebel U."/>
            <person name="Pietschmann T."/>
            <person name="Bach T."/>
            <person name="Mueller R."/>
        </authorList>
    </citation>
    <scope>NUCLEOTIDE SEQUENCE [LARGE SCALE GENOMIC DNA]</scope>
    <source>
        <strain evidence="6 7">MSr12523</strain>
    </source>
</reference>
<keyword evidence="3" id="KW-0378">Hydrolase</keyword>
<sequence>MKKLLLALPLVAGCSGCNNPKPLANEELTSWQQQAQNVTIVRDDWGIAHVYGKSDADAVFGMMYAQAEDDFNRVETNYLNAMGRLAEAEGEAEIYRDLRMKLFIDPEDMKAQYRASPEWLRALMDAYAAGLNFYLRQHPQVKPRVIQRFEPWMALTFSEGSIGGDVERISLPQLEAFYGKPATAPAAVPEKTIEEQRPQEPKGSNGFAISPSNSASKHALLWINPHTTFFFRAELQMVSEQGLNAYGAVTWGQFFVYQGFNERAGWMHTSSGVDCIDEYAETVAQKDGKLHYRYGAEDRPLTVRTITVPYKTPTGTAQKEFTIYRTHHGPIVREMESEQGKKWVSVRLMQEPMKALMQSYSRTKARNLQTFKETLELHTNSSNNTVFADADGNIAYFHANFIPKRDPAFDWRKPVDGSNPATEWQGVHGVDEAPNVLNPPNGWIQNTNNWPYSAAGTNSPKASDYPSYVDRNVENPRGLHAVAVLRDKKDFTLDSLTAVAFDSQLPEFDRLLPDLFKAYDALPASDPRKTKLAEPIAALHTWDRRWSLTSIATSLALFWGEDFWQRVTSDAQKAEVTIYEYMETKASAQQRLDSLGAAVDKLKADFGTWQTPWGDINRLQRRTADIVQSFDDNAPSMPIGFASGRWGSLASFGARAYPGTKKWYGASGNSFVAVVEFGDQVRARAISVGGQKGDPSSPHFNDQSARYATGALRDVYFYRPQLQGHTEREYHPGE</sequence>
<dbReference type="InterPro" id="IPR023343">
    <property type="entry name" value="Penicillin_amidase_dom1"/>
</dbReference>
<organism evidence="6 7">
    <name type="scientific">Pendulispora brunnea</name>
    <dbReference type="NCBI Taxonomy" id="2905690"/>
    <lineage>
        <taxon>Bacteria</taxon>
        <taxon>Pseudomonadati</taxon>
        <taxon>Myxococcota</taxon>
        <taxon>Myxococcia</taxon>
        <taxon>Myxococcales</taxon>
        <taxon>Sorangiineae</taxon>
        <taxon>Pendulisporaceae</taxon>
        <taxon>Pendulispora</taxon>
    </lineage>
</organism>
<keyword evidence="4" id="KW-0865">Zymogen</keyword>
<dbReference type="InterPro" id="IPR002692">
    <property type="entry name" value="S45"/>
</dbReference>
<dbReference type="InterPro" id="IPR014395">
    <property type="entry name" value="Pen/GL7ACA/AHL_acylase"/>
</dbReference>
<feature type="region of interest" description="Disordered" evidence="5">
    <location>
        <begin position="185"/>
        <end position="209"/>
    </location>
</feature>
<dbReference type="RefSeq" id="WP_394847113.1">
    <property type="nucleotide sequence ID" value="NZ_CP089982.1"/>
</dbReference>
<protein>
    <submittedName>
        <fullName evidence="6">Acylase</fullName>
    </submittedName>
</protein>
<evidence type="ECO:0000313" key="7">
    <source>
        <dbReference type="Proteomes" id="UP001379533"/>
    </source>
</evidence>
<dbReference type="Pfam" id="PF01804">
    <property type="entry name" value="Penicil_amidase"/>
    <property type="match status" value="1"/>
</dbReference>
<evidence type="ECO:0000256" key="5">
    <source>
        <dbReference type="SAM" id="MobiDB-lite"/>
    </source>
</evidence>
<gene>
    <name evidence="6" type="ORF">LZC95_06545</name>
</gene>
<dbReference type="Gene3D" id="3.60.20.10">
    <property type="entry name" value="Glutamine Phosphoribosylpyrophosphate, subunit 1, domain 1"/>
    <property type="match status" value="1"/>
</dbReference>
<keyword evidence="7" id="KW-1185">Reference proteome</keyword>
<dbReference type="SUPFAM" id="SSF56235">
    <property type="entry name" value="N-terminal nucleophile aminohydrolases (Ntn hydrolases)"/>
    <property type="match status" value="1"/>
</dbReference>
<dbReference type="EMBL" id="CP089982">
    <property type="protein sequence ID" value="WXA96497.1"/>
    <property type="molecule type" value="Genomic_DNA"/>
</dbReference>
<feature type="compositionally biased region" description="Basic and acidic residues" evidence="5">
    <location>
        <begin position="191"/>
        <end position="200"/>
    </location>
</feature>
<dbReference type="InterPro" id="IPR043146">
    <property type="entry name" value="Penicillin_amidase_N_B-knob"/>
</dbReference>
<dbReference type="Gene3D" id="2.30.120.10">
    <property type="match status" value="1"/>
</dbReference>
<dbReference type="Proteomes" id="UP001379533">
    <property type="component" value="Chromosome"/>
</dbReference>
<evidence type="ECO:0000313" key="6">
    <source>
        <dbReference type="EMBL" id="WXA96497.1"/>
    </source>
</evidence>
<dbReference type="InterPro" id="IPR043147">
    <property type="entry name" value="Penicillin_amidase_A-knob"/>
</dbReference>
<dbReference type="Gene3D" id="1.10.1400.10">
    <property type="match status" value="1"/>
</dbReference>
<evidence type="ECO:0000256" key="2">
    <source>
        <dbReference type="ARBA" id="ARBA00022729"/>
    </source>
</evidence>
<dbReference type="PANTHER" id="PTHR34218">
    <property type="entry name" value="PEPTIDASE S45 PENICILLIN AMIDASE"/>
    <property type="match status" value="1"/>
</dbReference>
<comment type="similarity">
    <text evidence="1">Belongs to the peptidase S45 family.</text>
</comment>
<accession>A0ABZ2KCT1</accession>
<dbReference type="PANTHER" id="PTHR34218:SF3">
    <property type="entry name" value="ACYL-HOMOSERINE LACTONE ACYLASE PVDQ"/>
    <property type="match status" value="1"/>
</dbReference>
<keyword evidence="2" id="KW-0732">Signal</keyword>
<dbReference type="PIRSF" id="PIRSF001227">
    <property type="entry name" value="Pen_acylase"/>
    <property type="match status" value="1"/>
</dbReference>
<evidence type="ECO:0000256" key="3">
    <source>
        <dbReference type="ARBA" id="ARBA00022801"/>
    </source>
</evidence>
<evidence type="ECO:0000256" key="4">
    <source>
        <dbReference type="ARBA" id="ARBA00023145"/>
    </source>
</evidence>
<evidence type="ECO:0000256" key="1">
    <source>
        <dbReference type="ARBA" id="ARBA00006586"/>
    </source>
</evidence>
<dbReference type="InterPro" id="IPR029055">
    <property type="entry name" value="Ntn_hydrolases_N"/>
</dbReference>
<proteinExistence type="inferred from homology"/>
<dbReference type="CDD" id="cd01936">
    <property type="entry name" value="Ntn_CA"/>
    <property type="match status" value="1"/>
</dbReference>